<dbReference type="SUPFAM" id="SSF51161">
    <property type="entry name" value="Trimeric LpxA-like enzymes"/>
    <property type="match status" value="1"/>
</dbReference>
<dbReference type="InterPro" id="IPR001451">
    <property type="entry name" value="Hexapep"/>
</dbReference>
<sequence>MLSDGIRNQIKIGENIFRLICKDGRVIDNPEINGLQVIFQGRMGGTVEIEEDAVFHNTKIYAGGAGFIRINKTHPKGIKNVTIKTVCPCPYKYLLIDEGCSIEQAVFMLVNDEDLVVKIGKDCMLSSGIFFRAADGHTIFDVNTKNVMNYSSPIIIGDHVWIGANSTFLKGAEVASNSIVGTHSLVTKKFSKQFCAIAGIPANVVREGINWDRLRITEYKQHLSVK</sequence>
<dbReference type="InterPro" id="IPR011004">
    <property type="entry name" value="Trimer_LpxA-like_sf"/>
</dbReference>
<dbReference type="RefSeq" id="WP_237610884.1">
    <property type="nucleotide sequence ID" value="NZ_CP031858.1"/>
</dbReference>
<dbReference type="AlphaFoldDB" id="A0A1P8J7R8"/>
<evidence type="ECO:0000313" key="1">
    <source>
        <dbReference type="EMBL" id="APW29090.1"/>
    </source>
</evidence>
<proteinExistence type="predicted"/>
<accession>A0A1P8J7R8</accession>
<organism evidence="1">
    <name type="scientific">Actinobacillus pleuropneumoniae</name>
    <name type="common">Haemophilus pleuropneumoniae</name>
    <dbReference type="NCBI Taxonomy" id="715"/>
    <lineage>
        <taxon>Bacteria</taxon>
        <taxon>Pseudomonadati</taxon>
        <taxon>Pseudomonadota</taxon>
        <taxon>Gammaproteobacteria</taxon>
        <taxon>Pasteurellales</taxon>
        <taxon>Pasteurellaceae</taxon>
        <taxon>Actinobacillus</taxon>
    </lineage>
</organism>
<dbReference type="PANTHER" id="PTHR23416:SF78">
    <property type="entry name" value="LIPOPOLYSACCHARIDE BIOSYNTHESIS O-ACETYL TRANSFERASE WBBJ-RELATED"/>
    <property type="match status" value="1"/>
</dbReference>
<protein>
    <submittedName>
        <fullName evidence="1">Capsular polysaccharide biosynthesis protein Cps16E</fullName>
    </submittedName>
</protein>
<name>A0A1P8J7R8_ACTPL</name>
<dbReference type="PANTHER" id="PTHR23416">
    <property type="entry name" value="SIALIC ACID SYNTHASE-RELATED"/>
    <property type="match status" value="1"/>
</dbReference>
<dbReference type="InterPro" id="IPR051159">
    <property type="entry name" value="Hexapeptide_acetyltransf"/>
</dbReference>
<reference evidence="1" key="1">
    <citation type="journal article" date="2017" name="J. Clin. Microbiol.">
        <title>A unique capsule locus in the newly designated Actinobacillus pleuropneumoniae serovar 16 and development of a diagnostic PCR.</title>
        <authorList>
            <person name="Bosse J.T."/>
            <person name="Li Y."/>
            <person name="Sarkozi R."/>
            <person name="Gottschalk M."/>
            <person name="Angen O."/>
            <person name="Nedbalcova K."/>
            <person name="Rycroft A.N."/>
            <person name="Fodor L."/>
            <person name="Langford P.R."/>
        </authorList>
    </citation>
    <scope>NUCLEOTIDE SEQUENCE</scope>
    <source>
        <strain evidence="1">A85/4</strain>
    </source>
</reference>
<dbReference type="Pfam" id="PF00132">
    <property type="entry name" value="Hexapep"/>
    <property type="match status" value="1"/>
</dbReference>
<dbReference type="EMBL" id="KX907602">
    <property type="protein sequence ID" value="APW29090.1"/>
    <property type="molecule type" value="Genomic_DNA"/>
</dbReference>
<dbReference type="Gene3D" id="2.160.10.10">
    <property type="entry name" value="Hexapeptide repeat proteins"/>
    <property type="match status" value="1"/>
</dbReference>
<gene>
    <name evidence="1" type="primary">cps16E</name>
</gene>